<dbReference type="InterPro" id="IPR011989">
    <property type="entry name" value="ARM-like"/>
</dbReference>
<dbReference type="SUPFAM" id="SSF48371">
    <property type="entry name" value="ARM repeat"/>
    <property type="match status" value="1"/>
</dbReference>
<name>A0A4P9VRN1_9GAMM</name>
<dbReference type="RefSeq" id="WP_094787877.1">
    <property type="nucleotide sequence ID" value="NZ_NDXW01000001.1"/>
</dbReference>
<gene>
    <name evidence="1" type="ORF">B9G39_15925</name>
</gene>
<proteinExistence type="predicted"/>
<evidence type="ECO:0000313" key="1">
    <source>
        <dbReference type="EMBL" id="RDH44802.1"/>
    </source>
</evidence>
<dbReference type="InterPro" id="IPR016024">
    <property type="entry name" value="ARM-type_fold"/>
</dbReference>
<comment type="caution">
    <text evidence="1">The sequence shown here is derived from an EMBL/GenBank/DDBJ whole genome shotgun (WGS) entry which is preliminary data.</text>
</comment>
<sequence>MPSSIEQKLNNWDGKSTDTISSIYNQYVNSKVFIPTLVTLTKSTQLQKGATWLLKKYCENALKLSDNHIVEIYQNTCSLTSWEAKLHILQCIPYMPIKHVSVKAVEIFLRQCLSERNKFVRAWAYHGFYELATQHPTFQQEVKAFFEMALRDEPASVKARIRNILKQPEAKWLKQ</sequence>
<accession>A0A4P9VRN1</accession>
<dbReference type="AlphaFoldDB" id="A0A4P9VRN1"/>
<dbReference type="EMBL" id="NDXW01000001">
    <property type="protein sequence ID" value="RDH44802.1"/>
    <property type="molecule type" value="Genomic_DNA"/>
</dbReference>
<evidence type="ECO:0008006" key="3">
    <source>
        <dbReference type="Google" id="ProtNLM"/>
    </source>
</evidence>
<dbReference type="Gene3D" id="1.25.10.10">
    <property type="entry name" value="Leucine-rich Repeat Variant"/>
    <property type="match status" value="1"/>
</dbReference>
<keyword evidence="2" id="KW-1185">Reference proteome</keyword>
<evidence type="ECO:0000313" key="2">
    <source>
        <dbReference type="Proteomes" id="UP000257039"/>
    </source>
</evidence>
<dbReference type="Proteomes" id="UP000257039">
    <property type="component" value="Unassembled WGS sequence"/>
</dbReference>
<reference evidence="1 2" key="1">
    <citation type="submission" date="2017-04" db="EMBL/GenBank/DDBJ databases">
        <title>Draft genome sequence of Zooshikella ganghwensis VG4 isolated from Red Sea sediments.</title>
        <authorList>
            <person name="Rehman Z."/>
            <person name="Alam I."/>
            <person name="Kamau A."/>
            <person name="Bajic V."/>
            <person name="Leiknes T."/>
        </authorList>
    </citation>
    <scope>NUCLEOTIDE SEQUENCE [LARGE SCALE GENOMIC DNA]</scope>
    <source>
        <strain evidence="1 2">VG4</strain>
    </source>
</reference>
<organism evidence="1 2">
    <name type="scientific">Zooshikella ganghwensis</name>
    <dbReference type="NCBI Taxonomy" id="202772"/>
    <lineage>
        <taxon>Bacteria</taxon>
        <taxon>Pseudomonadati</taxon>
        <taxon>Pseudomonadota</taxon>
        <taxon>Gammaproteobacteria</taxon>
        <taxon>Oceanospirillales</taxon>
        <taxon>Zooshikellaceae</taxon>
        <taxon>Zooshikella</taxon>
    </lineage>
</organism>
<protein>
    <recommendedName>
        <fullName evidence="3">HEAT repeat domain-containing protein</fullName>
    </recommendedName>
</protein>